<keyword evidence="2" id="KW-0812">Transmembrane</keyword>
<dbReference type="RefSeq" id="WP_331214289.1">
    <property type="nucleotide sequence ID" value="NZ_JAZGQK010000009.1"/>
</dbReference>
<accession>A0ABU7RRN5</accession>
<feature type="compositionally biased region" description="Gly residues" evidence="1">
    <location>
        <begin position="185"/>
        <end position="196"/>
    </location>
</feature>
<evidence type="ECO:0000256" key="1">
    <source>
        <dbReference type="SAM" id="MobiDB-lite"/>
    </source>
</evidence>
<dbReference type="Proteomes" id="UP001332243">
    <property type="component" value="Unassembled WGS sequence"/>
</dbReference>
<gene>
    <name evidence="3" type="ORF">V1633_11750</name>
</gene>
<keyword evidence="2" id="KW-1133">Transmembrane helix</keyword>
<name>A0ABU7RRN5_9ACTN</name>
<sequence length="222" mass="23974">MVTFRSRTVRFGYLLTATLLVLLAGAAVASGIRGWRGSRSPSIWTPEFTARDGLLLAGFAVLCLVLAVLCWLASRQRLDVDETGISWVGPRGRHRLDWAEIGHVDVLIGVRNGQVRVRADRRVYVVFGTVGPLFGTAFGERRLTRVVSRPPETAAREIREVYDALVAGRLRHGSDQDTVHDQQSGGPGRQGGGPGRQGTVPDGRGGKPDQEGVDGRRAGGID</sequence>
<proteinExistence type="predicted"/>
<protein>
    <recommendedName>
        <fullName evidence="5">PH domain-containing protein</fullName>
    </recommendedName>
</protein>
<feature type="region of interest" description="Disordered" evidence="1">
    <location>
        <begin position="173"/>
        <end position="222"/>
    </location>
</feature>
<feature type="transmembrane region" description="Helical" evidence="2">
    <location>
        <begin position="53"/>
        <end position="73"/>
    </location>
</feature>
<dbReference type="EMBL" id="JAZGQK010000009">
    <property type="protein sequence ID" value="MEE6259158.1"/>
    <property type="molecule type" value="Genomic_DNA"/>
</dbReference>
<comment type="caution">
    <text evidence="3">The sequence shown here is derived from an EMBL/GenBank/DDBJ whole genome shotgun (WGS) entry which is preliminary data.</text>
</comment>
<reference evidence="3 4" key="1">
    <citation type="submission" date="2024-01" db="EMBL/GenBank/DDBJ databases">
        <title>Genome insights into Plantactinospora sonchi sp. nov.</title>
        <authorList>
            <person name="Wang L."/>
        </authorList>
    </citation>
    <scope>NUCLEOTIDE SEQUENCE [LARGE SCALE GENOMIC DNA]</scope>
    <source>
        <strain evidence="3 4">NEAU-QY2</strain>
    </source>
</reference>
<evidence type="ECO:0000256" key="2">
    <source>
        <dbReference type="SAM" id="Phobius"/>
    </source>
</evidence>
<evidence type="ECO:0000313" key="4">
    <source>
        <dbReference type="Proteomes" id="UP001332243"/>
    </source>
</evidence>
<keyword evidence="2" id="KW-0472">Membrane</keyword>
<organism evidence="3 4">
    <name type="scientific">Plantactinospora sonchi</name>
    <dbReference type="NCBI Taxonomy" id="1544735"/>
    <lineage>
        <taxon>Bacteria</taxon>
        <taxon>Bacillati</taxon>
        <taxon>Actinomycetota</taxon>
        <taxon>Actinomycetes</taxon>
        <taxon>Micromonosporales</taxon>
        <taxon>Micromonosporaceae</taxon>
        <taxon>Plantactinospora</taxon>
    </lineage>
</organism>
<feature type="compositionally biased region" description="Basic and acidic residues" evidence="1">
    <location>
        <begin position="204"/>
        <end position="222"/>
    </location>
</feature>
<keyword evidence="4" id="KW-1185">Reference proteome</keyword>
<evidence type="ECO:0000313" key="3">
    <source>
        <dbReference type="EMBL" id="MEE6259158.1"/>
    </source>
</evidence>
<evidence type="ECO:0008006" key="5">
    <source>
        <dbReference type="Google" id="ProtNLM"/>
    </source>
</evidence>